<feature type="transmembrane region" description="Helical" evidence="12">
    <location>
        <begin position="73"/>
        <end position="95"/>
    </location>
</feature>
<keyword evidence="14" id="KW-1185">Reference proteome</keyword>
<evidence type="ECO:0000256" key="11">
    <source>
        <dbReference type="ARBA" id="ARBA00038679"/>
    </source>
</evidence>
<keyword evidence="8" id="KW-0807">Transducer</keyword>
<comment type="similarity">
    <text evidence="10">Belongs to the insect chemoreceptor superfamily. Heteromeric odorant receptor channel (TC 1.A.69) family. Or2a subfamily.</text>
</comment>
<evidence type="ECO:0000256" key="10">
    <source>
        <dbReference type="ARBA" id="ARBA00037946"/>
    </source>
</evidence>
<comment type="subcellular location">
    <subcellularLocation>
        <location evidence="1">Membrane</location>
        <topology evidence="1">Multi-pass membrane protein</topology>
    </subcellularLocation>
</comment>
<evidence type="ECO:0000256" key="3">
    <source>
        <dbReference type="ARBA" id="ARBA00022692"/>
    </source>
</evidence>
<keyword evidence="2" id="KW-0716">Sensory transduction</keyword>
<organism evidence="13 14">
    <name type="scientific">Aphidius gifuensis</name>
    <name type="common">Parasitoid wasp</name>
    <dbReference type="NCBI Taxonomy" id="684658"/>
    <lineage>
        <taxon>Eukaryota</taxon>
        <taxon>Metazoa</taxon>
        <taxon>Ecdysozoa</taxon>
        <taxon>Arthropoda</taxon>
        <taxon>Hexapoda</taxon>
        <taxon>Insecta</taxon>
        <taxon>Pterygota</taxon>
        <taxon>Neoptera</taxon>
        <taxon>Endopterygota</taxon>
        <taxon>Hymenoptera</taxon>
        <taxon>Apocrita</taxon>
        <taxon>Ichneumonoidea</taxon>
        <taxon>Braconidae</taxon>
        <taxon>Aphidiinae</taxon>
        <taxon>Aphidius</taxon>
    </lineage>
</organism>
<accession>A0A834XPN0</accession>
<reference evidence="13 14" key="1">
    <citation type="submission" date="2020-08" db="EMBL/GenBank/DDBJ databases">
        <title>Aphidius gifuensis genome sequencing and assembly.</title>
        <authorList>
            <person name="Du Z."/>
        </authorList>
    </citation>
    <scope>NUCLEOTIDE SEQUENCE [LARGE SCALE GENOMIC DNA]</scope>
    <source>
        <strain evidence="13">YNYX2018</strain>
        <tissue evidence="13">Adults</tissue>
    </source>
</reference>
<evidence type="ECO:0000256" key="7">
    <source>
        <dbReference type="ARBA" id="ARBA00023170"/>
    </source>
</evidence>
<dbReference type="Proteomes" id="UP000639338">
    <property type="component" value="Unassembled WGS sequence"/>
</dbReference>
<evidence type="ECO:0000256" key="9">
    <source>
        <dbReference type="ARBA" id="ARBA00037764"/>
    </source>
</evidence>
<dbReference type="PANTHER" id="PTHR21137:SF37">
    <property type="entry name" value="ODORANT RECEPTOR 46A, ISOFORM B-RELATED"/>
    <property type="match status" value="1"/>
</dbReference>
<evidence type="ECO:0000256" key="1">
    <source>
        <dbReference type="ARBA" id="ARBA00004141"/>
    </source>
</evidence>
<feature type="transmembrane region" description="Helical" evidence="12">
    <location>
        <begin position="115"/>
        <end position="138"/>
    </location>
</feature>
<dbReference type="GO" id="GO:0005549">
    <property type="term" value="F:odorant binding"/>
    <property type="evidence" value="ECO:0007669"/>
    <property type="project" value="InterPro"/>
</dbReference>
<evidence type="ECO:0000256" key="6">
    <source>
        <dbReference type="ARBA" id="ARBA00023136"/>
    </source>
</evidence>
<proteinExistence type="inferred from homology"/>
<evidence type="ECO:0000313" key="13">
    <source>
        <dbReference type="EMBL" id="KAF7988576.1"/>
    </source>
</evidence>
<dbReference type="GO" id="GO:0007165">
    <property type="term" value="P:signal transduction"/>
    <property type="evidence" value="ECO:0007669"/>
    <property type="project" value="UniProtKB-KW"/>
</dbReference>
<dbReference type="GO" id="GO:0004984">
    <property type="term" value="F:olfactory receptor activity"/>
    <property type="evidence" value="ECO:0007669"/>
    <property type="project" value="InterPro"/>
</dbReference>
<sequence>MTFFFEDSRKVWDASFIIIVCFSSIITLLKRLNLLLRQKKIMEIEKSLLKYPLKIQNQDEENIQLKYKARVKWITIFYLSCTNLSGLLFTFSAWTKSSSTVTPYSTGFRYKFLNSIHFNLTVIYQILSVFIIVATGTIHDSYFCNMVMMICAQIEMLEYRYEKLIEEIKEEKKYSTINNIKNIEKKLICFFVDNHMEILKLTNKITHIFSFVIFIQSIKSTLVICLSAFIATQFKLWSIEFFSLLINILGQVVQISIVCLASDELKLKFENLQNYIYNVDWTMLHTTTKRSLIIILINLSKSFSKTLYSIKNYFANAELVIHLQMTNFFK</sequence>
<comment type="function">
    <text evidence="9">Odorant receptor which mediates acceptance or avoidance behavior, depending on its substrates. The odorant receptor repertoire encodes a large collection of odor stimuli that vary widely in identity, intensity, and duration. May form a complex with Orco to form odorant-sensing units, providing sensitive and prolonged odorant signaling and calcium permeability.</text>
</comment>
<keyword evidence="5 12" id="KW-1133">Transmembrane helix</keyword>
<protein>
    <recommendedName>
        <fullName evidence="15">Odorant receptor</fullName>
    </recommendedName>
</protein>
<evidence type="ECO:0000313" key="14">
    <source>
        <dbReference type="Proteomes" id="UP000639338"/>
    </source>
</evidence>
<keyword evidence="3 12" id="KW-0812">Transmembrane</keyword>
<dbReference type="GO" id="GO:0005886">
    <property type="term" value="C:plasma membrane"/>
    <property type="evidence" value="ECO:0007669"/>
    <property type="project" value="TreeGrafter"/>
</dbReference>
<keyword evidence="4" id="KW-0552">Olfaction</keyword>
<dbReference type="EMBL" id="JACMRX010000005">
    <property type="protein sequence ID" value="KAF7988576.1"/>
    <property type="molecule type" value="Genomic_DNA"/>
</dbReference>
<dbReference type="PANTHER" id="PTHR21137">
    <property type="entry name" value="ODORANT RECEPTOR"/>
    <property type="match status" value="1"/>
</dbReference>
<dbReference type="InterPro" id="IPR004117">
    <property type="entry name" value="7tm6_olfct_rcpt"/>
</dbReference>
<evidence type="ECO:0000256" key="5">
    <source>
        <dbReference type="ARBA" id="ARBA00022989"/>
    </source>
</evidence>
<comment type="subunit">
    <text evidence="11">Interacts with Orco. Complexes exist early in the endomembrane system in olfactory sensory neurons (OSNs), coupling these complexes to the conserved ciliary trafficking pathway.</text>
</comment>
<evidence type="ECO:0000256" key="8">
    <source>
        <dbReference type="ARBA" id="ARBA00023224"/>
    </source>
</evidence>
<evidence type="ECO:0000256" key="12">
    <source>
        <dbReference type="SAM" id="Phobius"/>
    </source>
</evidence>
<dbReference type="AlphaFoldDB" id="A0A834XPN0"/>
<gene>
    <name evidence="13" type="ORF">HCN44_001149</name>
</gene>
<keyword evidence="7" id="KW-0675">Receptor</keyword>
<evidence type="ECO:0000256" key="4">
    <source>
        <dbReference type="ARBA" id="ARBA00022725"/>
    </source>
</evidence>
<comment type="caution">
    <text evidence="13">The sequence shown here is derived from an EMBL/GenBank/DDBJ whole genome shotgun (WGS) entry which is preliminary data.</text>
</comment>
<name>A0A834XPN0_APHGI</name>
<feature type="transmembrane region" description="Helical" evidence="12">
    <location>
        <begin position="208"/>
        <end position="230"/>
    </location>
</feature>
<feature type="transmembrane region" description="Helical" evidence="12">
    <location>
        <begin position="12"/>
        <end position="32"/>
    </location>
</feature>
<keyword evidence="6 12" id="KW-0472">Membrane</keyword>
<evidence type="ECO:0000256" key="2">
    <source>
        <dbReference type="ARBA" id="ARBA00022606"/>
    </source>
</evidence>
<dbReference type="Pfam" id="PF02949">
    <property type="entry name" value="7tm_6"/>
    <property type="match status" value="1"/>
</dbReference>
<feature type="transmembrane region" description="Helical" evidence="12">
    <location>
        <begin position="236"/>
        <end position="261"/>
    </location>
</feature>
<evidence type="ECO:0008006" key="15">
    <source>
        <dbReference type="Google" id="ProtNLM"/>
    </source>
</evidence>